<dbReference type="EMBL" id="JAMDLY010000011">
    <property type="protein sequence ID" value="MCY9530354.1"/>
    <property type="molecule type" value="Genomic_DNA"/>
</dbReference>
<comment type="caution">
    <text evidence="1">The sequence shown here is derived from an EMBL/GenBank/DDBJ whole genome shotgun (WGS) entry which is preliminary data.</text>
</comment>
<dbReference type="Proteomes" id="UP001527090">
    <property type="component" value="Unassembled WGS sequence"/>
</dbReference>
<name>A0ABT4E9C9_PAEAL</name>
<accession>A0ABT4E9C9</accession>
<gene>
    <name evidence="1" type="ORF">M5X04_13600</name>
</gene>
<dbReference type="RefSeq" id="WP_231515130.1">
    <property type="nucleotide sequence ID" value="NZ_JAMDLY010000011.1"/>
</dbReference>
<proteinExistence type="predicted"/>
<keyword evidence="2" id="KW-1185">Reference proteome</keyword>
<sequence>MSKSGSKQEAVAFGTLLTLGTVLGIALAFHVKVPSPLDMVAAIYKPITSLISTFLKG</sequence>
<protein>
    <submittedName>
        <fullName evidence="1">Uncharacterized protein</fullName>
    </submittedName>
</protein>
<evidence type="ECO:0000313" key="1">
    <source>
        <dbReference type="EMBL" id="MCY9530354.1"/>
    </source>
</evidence>
<reference evidence="1 2" key="1">
    <citation type="submission" date="2022-05" db="EMBL/GenBank/DDBJ databases">
        <title>Genome Sequencing of Bee-Associated Microbes.</title>
        <authorList>
            <person name="Dunlap C."/>
        </authorList>
    </citation>
    <scope>NUCLEOTIDE SEQUENCE [LARGE SCALE GENOMIC DNA]</scope>
    <source>
        <strain evidence="1 2">NRRL NRS-750</strain>
    </source>
</reference>
<organism evidence="1 2">
    <name type="scientific">Paenibacillus alvei</name>
    <name type="common">Bacillus alvei</name>
    <dbReference type="NCBI Taxonomy" id="44250"/>
    <lineage>
        <taxon>Bacteria</taxon>
        <taxon>Bacillati</taxon>
        <taxon>Bacillota</taxon>
        <taxon>Bacilli</taxon>
        <taxon>Bacillales</taxon>
        <taxon>Paenibacillaceae</taxon>
        <taxon>Paenibacillus</taxon>
    </lineage>
</organism>
<evidence type="ECO:0000313" key="2">
    <source>
        <dbReference type="Proteomes" id="UP001527090"/>
    </source>
</evidence>